<comment type="caution">
    <text evidence="2">The sequence shown here is derived from an EMBL/GenBank/DDBJ whole genome shotgun (WGS) entry which is preliminary data.</text>
</comment>
<dbReference type="Gene3D" id="3.30.750.24">
    <property type="entry name" value="STAS domain"/>
    <property type="match status" value="1"/>
</dbReference>
<feature type="domain" description="STAS" evidence="1">
    <location>
        <begin position="14"/>
        <end position="90"/>
    </location>
</feature>
<proteinExistence type="predicted"/>
<evidence type="ECO:0000259" key="1">
    <source>
        <dbReference type="PROSITE" id="PS50801"/>
    </source>
</evidence>
<dbReference type="AlphaFoldDB" id="A0A849BSW8"/>
<gene>
    <name evidence="2" type="ORF">HLB09_05855</name>
</gene>
<dbReference type="Proteomes" id="UP000555552">
    <property type="component" value="Unassembled WGS sequence"/>
</dbReference>
<protein>
    <submittedName>
        <fullName evidence="2">STAS domain-containing protein</fullName>
    </submittedName>
</protein>
<dbReference type="EMBL" id="JABEMA010000055">
    <property type="protein sequence ID" value="NNH22626.1"/>
    <property type="molecule type" value="Genomic_DNA"/>
</dbReference>
<name>A0A849BSW8_9ACTN</name>
<dbReference type="InterPro" id="IPR002645">
    <property type="entry name" value="STAS_dom"/>
</dbReference>
<reference evidence="2 3" key="1">
    <citation type="submission" date="2020-05" db="EMBL/GenBank/DDBJ databases">
        <title>MicrobeNet Type strains.</title>
        <authorList>
            <person name="Nicholson A.C."/>
        </authorList>
    </citation>
    <scope>NUCLEOTIDE SEQUENCE [LARGE SCALE GENOMIC DNA]</scope>
    <source>
        <strain evidence="2 3">JCM 14547</strain>
    </source>
</reference>
<dbReference type="PROSITE" id="PS50801">
    <property type="entry name" value="STAS"/>
    <property type="match status" value="1"/>
</dbReference>
<accession>A0A849BSW8</accession>
<dbReference type="InterPro" id="IPR058548">
    <property type="entry name" value="MlaB-like_STAS"/>
</dbReference>
<dbReference type="InterPro" id="IPR036513">
    <property type="entry name" value="STAS_dom_sf"/>
</dbReference>
<evidence type="ECO:0000313" key="2">
    <source>
        <dbReference type="EMBL" id="NNH22626.1"/>
    </source>
</evidence>
<organism evidence="2 3">
    <name type="scientific">Pseudokineococcus marinus</name>
    <dbReference type="NCBI Taxonomy" id="351215"/>
    <lineage>
        <taxon>Bacteria</taxon>
        <taxon>Bacillati</taxon>
        <taxon>Actinomycetota</taxon>
        <taxon>Actinomycetes</taxon>
        <taxon>Kineosporiales</taxon>
        <taxon>Kineosporiaceae</taxon>
        <taxon>Pseudokineococcus</taxon>
    </lineage>
</organism>
<keyword evidence="3" id="KW-1185">Reference proteome</keyword>
<dbReference type="Pfam" id="PF13466">
    <property type="entry name" value="STAS_2"/>
    <property type="match status" value="1"/>
</dbReference>
<evidence type="ECO:0000313" key="3">
    <source>
        <dbReference type="Proteomes" id="UP000555552"/>
    </source>
</evidence>
<dbReference type="SUPFAM" id="SSF52091">
    <property type="entry name" value="SpoIIaa-like"/>
    <property type="match status" value="1"/>
</dbReference>
<sequence length="207" mass="21726">MRGHGQRRTGDAHVVLHGDLDLGGCERWTAVLRDAVARLEDDEDLVVDARDVPFADCAGVRLLEDVASRAPRRVVLREPSAALTRVLSLADATCAPEVEGERDGGPGRGPGLRAVRAVCARLAADDEELGDRAPRRAVVRLSAADVAHPGTPGRVRVALVEQGLSPDRLELLVPAPLVGGAGSGAAGVERLRDLGCRVRAEDGSPLP</sequence>
<dbReference type="RefSeq" id="WP_171202467.1">
    <property type="nucleotide sequence ID" value="NZ_BAAANP010000007.1"/>
</dbReference>